<dbReference type="AlphaFoldDB" id="A0A521AF66"/>
<keyword evidence="2" id="KW-1185">Reference proteome</keyword>
<dbReference type="Proteomes" id="UP000315971">
    <property type="component" value="Unassembled WGS sequence"/>
</dbReference>
<sequence length="172" mass="19165">MTSVMQNLSYLLGEDISADQKEELETRIDIIQHKLKYVTDKPLVAIVEQLEPLKLAGLNAEMIDLAGGKLTEVSGETTWEELALSDPEIVVIALPGKTIEQHLALIGDLFSNSYFMNLYATKGDKVYLANGTTFYNAKGETLVDHLELMAEIINPKQFHFGFEGSGWVKFNI</sequence>
<reference evidence="1 2" key="1">
    <citation type="submission" date="2017-05" db="EMBL/GenBank/DDBJ databases">
        <authorList>
            <person name="Varghese N."/>
            <person name="Submissions S."/>
        </authorList>
    </citation>
    <scope>NUCLEOTIDE SEQUENCE [LARGE SCALE GENOMIC DNA]</scope>
    <source>
        <strain evidence="1 2">DSM 21342</strain>
    </source>
</reference>
<evidence type="ECO:0008006" key="3">
    <source>
        <dbReference type="Google" id="ProtNLM"/>
    </source>
</evidence>
<protein>
    <recommendedName>
        <fullName evidence="3">Iron complex transport system substrate-binding protein</fullName>
    </recommendedName>
</protein>
<accession>A0A521AF66</accession>
<dbReference type="PANTHER" id="PTHR42860:SF1">
    <property type="entry name" value="VITAMIN B12-BINDING PROTEIN"/>
    <property type="match status" value="1"/>
</dbReference>
<dbReference type="InterPro" id="IPR051030">
    <property type="entry name" value="Vitamin_B12-ABC_binding"/>
</dbReference>
<name>A0A521AF66_9SPHI</name>
<gene>
    <name evidence="1" type="ORF">SAMN06265350_10197</name>
</gene>
<dbReference type="PANTHER" id="PTHR42860">
    <property type="entry name" value="VITAMIN B12-BINDING PROTEIN"/>
    <property type="match status" value="1"/>
</dbReference>
<dbReference type="EMBL" id="FXSZ01000001">
    <property type="protein sequence ID" value="SMO33418.1"/>
    <property type="molecule type" value="Genomic_DNA"/>
</dbReference>
<proteinExistence type="predicted"/>
<evidence type="ECO:0000313" key="2">
    <source>
        <dbReference type="Proteomes" id="UP000315971"/>
    </source>
</evidence>
<dbReference type="Gene3D" id="3.40.50.1980">
    <property type="entry name" value="Nitrogenase molybdenum iron protein domain"/>
    <property type="match status" value="1"/>
</dbReference>
<dbReference type="SUPFAM" id="SSF53807">
    <property type="entry name" value="Helical backbone' metal receptor"/>
    <property type="match status" value="1"/>
</dbReference>
<evidence type="ECO:0000313" key="1">
    <source>
        <dbReference type="EMBL" id="SMO33418.1"/>
    </source>
</evidence>
<organism evidence="1 2">
    <name type="scientific">Solitalea koreensis</name>
    <dbReference type="NCBI Taxonomy" id="543615"/>
    <lineage>
        <taxon>Bacteria</taxon>
        <taxon>Pseudomonadati</taxon>
        <taxon>Bacteroidota</taxon>
        <taxon>Sphingobacteriia</taxon>
        <taxon>Sphingobacteriales</taxon>
        <taxon>Sphingobacteriaceae</taxon>
        <taxon>Solitalea</taxon>
    </lineage>
</organism>